<evidence type="ECO:0000259" key="2">
    <source>
        <dbReference type="Pfam" id="PF21926"/>
    </source>
</evidence>
<evidence type="ECO:0000313" key="4">
    <source>
        <dbReference type="Proteomes" id="UP000199470"/>
    </source>
</evidence>
<feature type="region of interest" description="Disordered" evidence="1">
    <location>
        <begin position="1"/>
        <end position="30"/>
    </location>
</feature>
<sequence>MNHKSDANDTVEQRRAEAAPADAAAAGEAGEAGEAGVVDLVTNNRAFGLRMADTVEGRNKASLLINRMYAWRGYAGSHTLAEDPNRITLTATDKGDAVGTLTLGIDSPLGLLADEIFRDEIAPYRQPGRKLCEITKFAFDPRVRSKEPMAALFHLSTLMARDIHGCTDLFIEVNPRHRAFYENKLGFTSLGEPKTNPRVNAPAYLLWLSYAYVTEQINRYGGNPHAAAGNRSFYPLFYSPREEKGLIARLRENR</sequence>
<feature type="compositionally biased region" description="Basic and acidic residues" evidence="1">
    <location>
        <begin position="1"/>
        <end position="17"/>
    </location>
</feature>
<proteinExistence type="predicted"/>
<evidence type="ECO:0000313" key="3">
    <source>
        <dbReference type="EMBL" id="SFL53746.1"/>
    </source>
</evidence>
<feature type="compositionally biased region" description="Low complexity" evidence="1">
    <location>
        <begin position="18"/>
        <end position="30"/>
    </location>
</feature>
<gene>
    <name evidence="3" type="ORF">SAMN02982985_00570</name>
</gene>
<dbReference type="Proteomes" id="UP000199470">
    <property type="component" value="Unassembled WGS sequence"/>
</dbReference>
<name>A0A1I4IIZ1_9BURK</name>
<evidence type="ECO:0000256" key="1">
    <source>
        <dbReference type="SAM" id="MobiDB-lite"/>
    </source>
</evidence>
<dbReference type="Pfam" id="PF21926">
    <property type="entry name" value="FeeM"/>
    <property type="match status" value="1"/>
</dbReference>
<dbReference type="STRING" id="758825.SAMN02982985_00570"/>
<feature type="domain" description="N-acyl amino acid synthase FeeM catalytic core" evidence="2">
    <location>
        <begin position="61"/>
        <end position="208"/>
    </location>
</feature>
<accession>A0A1I4IIZ1</accession>
<protein>
    <recommendedName>
        <fullName evidence="2">N-acyl amino acid synthase FeeM catalytic core domain-containing protein</fullName>
    </recommendedName>
</protein>
<dbReference type="SUPFAM" id="SSF55729">
    <property type="entry name" value="Acyl-CoA N-acyltransferases (Nat)"/>
    <property type="match status" value="1"/>
</dbReference>
<reference evidence="3 4" key="1">
    <citation type="submission" date="2016-10" db="EMBL/GenBank/DDBJ databases">
        <authorList>
            <person name="de Groot N.N."/>
        </authorList>
    </citation>
    <scope>NUCLEOTIDE SEQUENCE [LARGE SCALE GENOMIC DNA]</scope>
    <source>
        <strain evidence="3 4">ATCC 43154</strain>
    </source>
</reference>
<organism evidence="3 4">
    <name type="scientific">Rugamonas rubra</name>
    <dbReference type="NCBI Taxonomy" id="758825"/>
    <lineage>
        <taxon>Bacteria</taxon>
        <taxon>Pseudomonadati</taxon>
        <taxon>Pseudomonadota</taxon>
        <taxon>Betaproteobacteria</taxon>
        <taxon>Burkholderiales</taxon>
        <taxon>Oxalobacteraceae</taxon>
        <taxon>Telluria group</taxon>
        <taxon>Rugamonas</taxon>
    </lineage>
</organism>
<dbReference type="EMBL" id="FOTW01000005">
    <property type="protein sequence ID" value="SFL53746.1"/>
    <property type="molecule type" value="Genomic_DNA"/>
</dbReference>
<dbReference type="InterPro" id="IPR054597">
    <property type="entry name" value="FeeM_cat"/>
</dbReference>
<dbReference type="InterPro" id="IPR016181">
    <property type="entry name" value="Acyl_CoA_acyltransferase"/>
</dbReference>
<keyword evidence="4" id="KW-1185">Reference proteome</keyword>
<dbReference type="AlphaFoldDB" id="A0A1I4IIZ1"/>
<dbReference type="RefSeq" id="WP_245774059.1">
    <property type="nucleotide sequence ID" value="NZ_FOTW01000005.1"/>
</dbReference>
<dbReference type="Gene3D" id="3.40.630.30">
    <property type="match status" value="1"/>
</dbReference>